<sequence length="71" mass="7931">MNCIILFANKSETGLPTAPCKLQLLKDALGGNERSKFYSKSMQNGIGKGEESQIYFCGFLFWINGTRDVHL</sequence>
<dbReference type="EMBL" id="CM031822">
    <property type="protein sequence ID" value="KAG6630009.1"/>
    <property type="molecule type" value="Genomic_DNA"/>
</dbReference>
<organism evidence="1 2">
    <name type="scientific">Carya illinoinensis</name>
    <name type="common">Pecan</name>
    <dbReference type="NCBI Taxonomy" id="32201"/>
    <lineage>
        <taxon>Eukaryota</taxon>
        <taxon>Viridiplantae</taxon>
        <taxon>Streptophyta</taxon>
        <taxon>Embryophyta</taxon>
        <taxon>Tracheophyta</taxon>
        <taxon>Spermatophyta</taxon>
        <taxon>Magnoliopsida</taxon>
        <taxon>eudicotyledons</taxon>
        <taxon>Gunneridae</taxon>
        <taxon>Pentapetalae</taxon>
        <taxon>rosids</taxon>
        <taxon>fabids</taxon>
        <taxon>Fagales</taxon>
        <taxon>Juglandaceae</taxon>
        <taxon>Carya</taxon>
    </lineage>
</organism>
<dbReference type="AlphaFoldDB" id="A0A8T1NEF0"/>
<gene>
    <name evidence="1" type="ORF">CIPAW_14G124800</name>
</gene>
<name>A0A8T1NEF0_CARIL</name>
<comment type="caution">
    <text evidence="1">The sequence shown here is derived from an EMBL/GenBank/DDBJ whole genome shotgun (WGS) entry which is preliminary data.</text>
</comment>
<accession>A0A8T1NEF0</accession>
<evidence type="ECO:0000313" key="1">
    <source>
        <dbReference type="EMBL" id="KAG6630009.1"/>
    </source>
</evidence>
<reference evidence="1" key="1">
    <citation type="submission" date="2020-12" db="EMBL/GenBank/DDBJ databases">
        <title>WGS assembly of Carya illinoinensis cv. Pawnee.</title>
        <authorList>
            <person name="Platts A."/>
            <person name="Shu S."/>
            <person name="Wright S."/>
            <person name="Barry K."/>
            <person name="Edger P."/>
            <person name="Pires J.C."/>
            <person name="Schmutz J."/>
        </authorList>
    </citation>
    <scope>NUCLEOTIDE SEQUENCE</scope>
    <source>
        <tissue evidence="1">Leaf</tissue>
    </source>
</reference>
<evidence type="ECO:0000313" key="2">
    <source>
        <dbReference type="Proteomes" id="UP000811609"/>
    </source>
</evidence>
<proteinExistence type="predicted"/>
<dbReference type="Proteomes" id="UP000811609">
    <property type="component" value="Chromosome 14"/>
</dbReference>
<protein>
    <submittedName>
        <fullName evidence="1">Uncharacterized protein</fullName>
    </submittedName>
</protein>
<keyword evidence="2" id="KW-1185">Reference proteome</keyword>